<feature type="compositionally biased region" description="Basic and acidic residues" evidence="1">
    <location>
        <begin position="130"/>
        <end position="144"/>
    </location>
</feature>
<evidence type="ECO:0000256" key="1">
    <source>
        <dbReference type="SAM" id="MobiDB-lite"/>
    </source>
</evidence>
<sequence>MEKYELLRVSEARAPMSLSVFAAASFMIGRSRSYNCCPSVPLARVGCKAASAYRLFTDGFEIVTGSSKSRPETEHSLDGGRLAMKYEYPIEHRLYPCREYSRYSERVYLKCDPDPAFQQTDDQCFELPRKLDRSREPMREKRGEYGAAPEYKGRGSGSSTRKPMAPTDTIPIGENPGIIPLGIKPGSLWWEASRSVRNYGHMDIPTLRRLVLDDPERPPKCSPQNTVAVLSASRIRIPAKAFTFYTRFISIRVVVARTTVDYRQSRLIFVFFTKAYPQSIWDRSVEWLGYSPPGRVAHRFSHVRIVTDDAAGRRVLSGISRFPRPRIPALLHSHPISPSSALKILDVKSRPNLFTYIRHGTAHQTVKKQSLWYMQHDENNTLKFIVLRVAVMVDLKRVHCSPYRVHTSRPKTRKIPPAERKPASEIEEKFSLRVIFRPVICLSRADGPITPTLMRGTDYLPWRIQSHREDNPALPTPSVSKCVRFTSVLRGQWPASFSFGPIGRDDYGTFFRMPAAHSSWFASTLNTSSSAYQPSKKCFNQERPFVSIVTWWRIVPLDKAIVMWVELVNS</sequence>
<keyword evidence="3" id="KW-1185">Reference proteome</keyword>
<dbReference type="Proteomes" id="UP001159363">
    <property type="component" value="Chromosome 8"/>
</dbReference>
<dbReference type="EMBL" id="JARBHB010000009">
    <property type="protein sequence ID" value="KAJ8875321.1"/>
    <property type="molecule type" value="Genomic_DNA"/>
</dbReference>
<organism evidence="2 3">
    <name type="scientific">Dryococelus australis</name>
    <dbReference type="NCBI Taxonomy" id="614101"/>
    <lineage>
        <taxon>Eukaryota</taxon>
        <taxon>Metazoa</taxon>
        <taxon>Ecdysozoa</taxon>
        <taxon>Arthropoda</taxon>
        <taxon>Hexapoda</taxon>
        <taxon>Insecta</taxon>
        <taxon>Pterygota</taxon>
        <taxon>Neoptera</taxon>
        <taxon>Polyneoptera</taxon>
        <taxon>Phasmatodea</taxon>
        <taxon>Verophasmatodea</taxon>
        <taxon>Anareolatae</taxon>
        <taxon>Phasmatidae</taxon>
        <taxon>Eurycanthinae</taxon>
        <taxon>Dryococelus</taxon>
    </lineage>
</organism>
<evidence type="ECO:0000313" key="3">
    <source>
        <dbReference type="Proteomes" id="UP001159363"/>
    </source>
</evidence>
<gene>
    <name evidence="2" type="ORF">PR048_023216</name>
</gene>
<name>A0ABQ9GTF5_9NEOP</name>
<protein>
    <submittedName>
        <fullName evidence="2">Uncharacterized protein</fullName>
    </submittedName>
</protein>
<reference evidence="2 3" key="1">
    <citation type="submission" date="2023-02" db="EMBL/GenBank/DDBJ databases">
        <title>LHISI_Scaffold_Assembly.</title>
        <authorList>
            <person name="Stuart O.P."/>
            <person name="Cleave R."/>
            <person name="Magrath M.J.L."/>
            <person name="Mikheyev A.S."/>
        </authorList>
    </citation>
    <scope>NUCLEOTIDE SEQUENCE [LARGE SCALE GENOMIC DNA]</scope>
    <source>
        <strain evidence="2">Daus_M_001</strain>
        <tissue evidence="2">Leg muscle</tissue>
    </source>
</reference>
<proteinExistence type="predicted"/>
<evidence type="ECO:0000313" key="2">
    <source>
        <dbReference type="EMBL" id="KAJ8875321.1"/>
    </source>
</evidence>
<comment type="caution">
    <text evidence="2">The sequence shown here is derived from an EMBL/GenBank/DDBJ whole genome shotgun (WGS) entry which is preliminary data.</text>
</comment>
<feature type="region of interest" description="Disordered" evidence="1">
    <location>
        <begin position="130"/>
        <end position="171"/>
    </location>
</feature>
<accession>A0ABQ9GTF5</accession>